<dbReference type="OrthoDB" id="5421057at2"/>
<keyword evidence="4 5" id="KW-0963">Cytoplasm</keyword>
<dbReference type="GO" id="GO:0005737">
    <property type="term" value="C:cytoplasm"/>
    <property type="evidence" value="ECO:0007669"/>
    <property type="project" value="UniProtKB-SubCell"/>
</dbReference>
<protein>
    <recommendedName>
        <fullName evidence="3 5">Regulatory protein RecX</fullName>
    </recommendedName>
</protein>
<evidence type="ECO:0000256" key="4">
    <source>
        <dbReference type="ARBA" id="ARBA00022490"/>
    </source>
</evidence>
<comment type="subcellular location">
    <subcellularLocation>
        <location evidence="1 5">Cytoplasm</location>
    </subcellularLocation>
</comment>
<dbReference type="EMBL" id="CP016786">
    <property type="protein sequence ID" value="ASW42592.1"/>
    <property type="molecule type" value="Genomic_DNA"/>
</dbReference>
<evidence type="ECO:0000256" key="2">
    <source>
        <dbReference type="ARBA" id="ARBA00009695"/>
    </source>
</evidence>
<evidence type="ECO:0000259" key="7">
    <source>
        <dbReference type="Pfam" id="PF21981"/>
    </source>
</evidence>
<dbReference type="Pfam" id="PF21982">
    <property type="entry name" value="RecX_HTH1"/>
    <property type="match status" value="1"/>
</dbReference>
<dbReference type="RefSeq" id="WP_119864730.1">
    <property type="nucleotide sequence ID" value="NZ_CP016786.1"/>
</dbReference>
<evidence type="ECO:0000256" key="1">
    <source>
        <dbReference type="ARBA" id="ARBA00004496"/>
    </source>
</evidence>
<dbReference type="Pfam" id="PF21981">
    <property type="entry name" value="RecX_HTH3"/>
    <property type="match status" value="1"/>
</dbReference>
<dbReference type="NCBIfam" id="NF001058">
    <property type="entry name" value="PRK00117.4-1"/>
    <property type="match status" value="1"/>
</dbReference>
<sequence length="212" mass="25299">MNIITKIEEQKKNKDRVNIYIDDEYAFSLSKEVLIKEGIKLKEKVDIDRIKKAAKEDDYLKCKSAALKIIDRSYKTEKEIWGKLLKKDFDIETINRTISFLKEYNFLSDIDYAKMYIKDKSKSQGKNKIKYNLLKKGLNDTLIEQEISKINSEEEEETAYYLANKKYNILIKREKDNYKLSQKLYRFLVTRGYSYEIASKVIKKLLNQDDFY</sequence>
<dbReference type="InterPro" id="IPR053924">
    <property type="entry name" value="RecX_HTH_2nd"/>
</dbReference>
<evidence type="ECO:0000313" key="10">
    <source>
        <dbReference type="Proteomes" id="UP000264883"/>
    </source>
</evidence>
<dbReference type="PANTHER" id="PTHR33602">
    <property type="entry name" value="REGULATORY PROTEIN RECX FAMILY PROTEIN"/>
    <property type="match status" value="1"/>
</dbReference>
<dbReference type="InterPro" id="IPR036388">
    <property type="entry name" value="WH-like_DNA-bd_sf"/>
</dbReference>
<dbReference type="Proteomes" id="UP000264883">
    <property type="component" value="Chromosome"/>
</dbReference>
<evidence type="ECO:0000259" key="6">
    <source>
        <dbReference type="Pfam" id="PF02631"/>
    </source>
</evidence>
<comment type="function">
    <text evidence="5">Modulates RecA activity.</text>
</comment>
<dbReference type="InterPro" id="IPR003783">
    <property type="entry name" value="Regulatory_RecX"/>
</dbReference>
<dbReference type="AlphaFoldDB" id="A0A343JAN4"/>
<dbReference type="InterPro" id="IPR053926">
    <property type="entry name" value="RecX_HTH_1st"/>
</dbReference>
<name>A0A343JAN4_9CLOT</name>
<dbReference type="Gene3D" id="1.10.10.10">
    <property type="entry name" value="Winged helix-like DNA-binding domain superfamily/Winged helix DNA-binding domain"/>
    <property type="match status" value="3"/>
</dbReference>
<evidence type="ECO:0000256" key="3">
    <source>
        <dbReference type="ARBA" id="ARBA00018111"/>
    </source>
</evidence>
<reference evidence="9 10" key="1">
    <citation type="submission" date="2016-08" db="EMBL/GenBank/DDBJ databases">
        <title>Complete Genome Sequence Of The Indigo Reducing Clostridium isatidis DSM15098.</title>
        <authorList>
            <person name="Little G.T."/>
            <person name="Minton N.P."/>
        </authorList>
    </citation>
    <scope>NUCLEOTIDE SEQUENCE [LARGE SCALE GENOMIC DNA]</scope>
    <source>
        <strain evidence="9 10">DSM 15098</strain>
    </source>
</reference>
<evidence type="ECO:0000256" key="5">
    <source>
        <dbReference type="HAMAP-Rule" id="MF_01114"/>
    </source>
</evidence>
<evidence type="ECO:0000313" key="9">
    <source>
        <dbReference type="EMBL" id="ASW42592.1"/>
    </source>
</evidence>
<feature type="domain" description="RecX first three-helical" evidence="8">
    <location>
        <begin position="62"/>
        <end position="101"/>
    </location>
</feature>
<evidence type="ECO:0000259" key="8">
    <source>
        <dbReference type="Pfam" id="PF21982"/>
    </source>
</evidence>
<feature type="domain" description="RecX second three-helical" evidence="6">
    <location>
        <begin position="109"/>
        <end position="145"/>
    </location>
</feature>
<gene>
    <name evidence="5" type="primary">recX</name>
    <name evidence="9" type="ORF">BEN51_03600</name>
</gene>
<dbReference type="KEGG" id="cia:BEN51_03600"/>
<dbReference type="PANTHER" id="PTHR33602:SF1">
    <property type="entry name" value="REGULATORY PROTEIN RECX FAMILY PROTEIN"/>
    <property type="match status" value="1"/>
</dbReference>
<comment type="similarity">
    <text evidence="2 5">Belongs to the RecX family.</text>
</comment>
<dbReference type="Pfam" id="PF02631">
    <property type="entry name" value="RecX_HTH2"/>
    <property type="match status" value="1"/>
</dbReference>
<proteinExistence type="inferred from homology"/>
<organism evidence="9 10">
    <name type="scientific">Clostridium isatidis</name>
    <dbReference type="NCBI Taxonomy" id="182773"/>
    <lineage>
        <taxon>Bacteria</taxon>
        <taxon>Bacillati</taxon>
        <taxon>Bacillota</taxon>
        <taxon>Clostridia</taxon>
        <taxon>Eubacteriales</taxon>
        <taxon>Clostridiaceae</taxon>
        <taxon>Clostridium</taxon>
    </lineage>
</organism>
<keyword evidence="10" id="KW-1185">Reference proteome</keyword>
<dbReference type="InterPro" id="IPR053925">
    <property type="entry name" value="RecX_HTH_3rd"/>
</dbReference>
<feature type="domain" description="RecX third three-helical" evidence="7">
    <location>
        <begin position="154"/>
        <end position="202"/>
    </location>
</feature>
<dbReference type="HAMAP" id="MF_01114">
    <property type="entry name" value="RecX"/>
    <property type="match status" value="1"/>
</dbReference>
<dbReference type="GO" id="GO:0006282">
    <property type="term" value="P:regulation of DNA repair"/>
    <property type="evidence" value="ECO:0007669"/>
    <property type="project" value="UniProtKB-UniRule"/>
</dbReference>
<accession>A0A343JAN4</accession>